<evidence type="ECO:0000313" key="2">
    <source>
        <dbReference type="Proteomes" id="UP001328107"/>
    </source>
</evidence>
<protein>
    <submittedName>
        <fullName evidence="1">Uncharacterized protein</fullName>
    </submittedName>
</protein>
<dbReference type="Proteomes" id="UP001328107">
    <property type="component" value="Unassembled WGS sequence"/>
</dbReference>
<keyword evidence="2" id="KW-1185">Reference proteome</keyword>
<reference evidence="2" key="1">
    <citation type="submission" date="2022-10" db="EMBL/GenBank/DDBJ databases">
        <title>Genome assembly of Pristionchus species.</title>
        <authorList>
            <person name="Yoshida K."/>
            <person name="Sommer R.J."/>
        </authorList>
    </citation>
    <scope>NUCLEOTIDE SEQUENCE [LARGE SCALE GENOMIC DNA]</scope>
    <source>
        <strain evidence="2">RS5460</strain>
    </source>
</reference>
<comment type="caution">
    <text evidence="1">The sequence shown here is derived from an EMBL/GenBank/DDBJ whole genome shotgun (WGS) entry which is preliminary data.</text>
</comment>
<sequence>DSKIIDQIWLKDCPGVWVSNEGDWTPWRFGLRPMPDTCPQCHKVIKIRTRVLIVREPPDKGRKCPATVQWEEL</sequence>
<evidence type="ECO:0000313" key="1">
    <source>
        <dbReference type="EMBL" id="GMR38504.1"/>
    </source>
</evidence>
<feature type="non-terminal residue" evidence="1">
    <location>
        <position position="1"/>
    </location>
</feature>
<gene>
    <name evidence="1" type="ORF">PMAYCL1PPCAC_08699</name>
</gene>
<name>A0AAN4ZFF4_9BILA</name>
<proteinExistence type="predicted"/>
<feature type="non-terminal residue" evidence="1">
    <location>
        <position position="73"/>
    </location>
</feature>
<dbReference type="EMBL" id="BTRK01000002">
    <property type="protein sequence ID" value="GMR38504.1"/>
    <property type="molecule type" value="Genomic_DNA"/>
</dbReference>
<organism evidence="1 2">
    <name type="scientific">Pristionchus mayeri</name>
    <dbReference type="NCBI Taxonomy" id="1317129"/>
    <lineage>
        <taxon>Eukaryota</taxon>
        <taxon>Metazoa</taxon>
        <taxon>Ecdysozoa</taxon>
        <taxon>Nematoda</taxon>
        <taxon>Chromadorea</taxon>
        <taxon>Rhabditida</taxon>
        <taxon>Rhabditina</taxon>
        <taxon>Diplogasteromorpha</taxon>
        <taxon>Diplogasteroidea</taxon>
        <taxon>Neodiplogasteridae</taxon>
        <taxon>Pristionchus</taxon>
    </lineage>
</organism>
<dbReference type="AlphaFoldDB" id="A0AAN4ZFF4"/>
<accession>A0AAN4ZFF4</accession>